<reference evidence="1" key="1">
    <citation type="submission" date="2021-01" db="EMBL/GenBank/DDBJ databases">
        <authorList>
            <person name="Corre E."/>
            <person name="Pelletier E."/>
            <person name="Niang G."/>
            <person name="Scheremetjew M."/>
            <person name="Finn R."/>
            <person name="Kale V."/>
            <person name="Holt S."/>
            <person name="Cochrane G."/>
            <person name="Meng A."/>
            <person name="Brown T."/>
            <person name="Cohen L."/>
        </authorList>
    </citation>
    <scope>NUCLEOTIDE SEQUENCE</scope>
    <source>
        <strain evidence="1">CCMP720</strain>
    </source>
</reference>
<protein>
    <submittedName>
        <fullName evidence="1">Uncharacterized protein</fullName>
    </submittedName>
</protein>
<proteinExistence type="predicted"/>
<gene>
    <name evidence="1" type="ORF">PAMY1081_LOCUS125</name>
</gene>
<name>A0A7R9SWK9_9CHLO</name>
<sequence>MFPGLLFMGPNQFLLIGIKVYSNLVCHICFCGGRLPGLRPKLESVLVVSRATPLFSAWVKVFPSCASLLEKLQENYKYWDKDSKINRFVTEENPPISISA</sequence>
<organism evidence="1">
    <name type="scientific">Polyblepharides amylifera</name>
    <dbReference type="NCBI Taxonomy" id="1486889"/>
    <lineage>
        <taxon>Eukaryota</taxon>
        <taxon>Viridiplantae</taxon>
        <taxon>Chlorophyta</taxon>
        <taxon>Pyramimonadophyceae</taxon>
        <taxon>Pyramimonadales</taxon>
        <taxon>Polyblepharidaceae</taxon>
        <taxon>Polyblepharides</taxon>
    </lineage>
</organism>
<dbReference type="EMBL" id="HBDV01000192">
    <property type="protein sequence ID" value="CAD8215851.1"/>
    <property type="molecule type" value="Transcribed_RNA"/>
</dbReference>
<dbReference type="AlphaFoldDB" id="A0A7R9SWK9"/>
<accession>A0A7R9SWK9</accession>
<evidence type="ECO:0000313" key="1">
    <source>
        <dbReference type="EMBL" id="CAD8215851.1"/>
    </source>
</evidence>